<dbReference type="AlphaFoldDB" id="A0A927UCE3"/>
<evidence type="ECO:0000313" key="3">
    <source>
        <dbReference type="EMBL" id="MBE5919538.1"/>
    </source>
</evidence>
<dbReference type="EMBL" id="SVER01000014">
    <property type="protein sequence ID" value="MBE5919538.1"/>
    <property type="molecule type" value="Genomic_DNA"/>
</dbReference>
<comment type="caution">
    <text evidence="3">The sequence shown here is derived from an EMBL/GenBank/DDBJ whole genome shotgun (WGS) entry which is preliminary data.</text>
</comment>
<feature type="compositionally biased region" description="Basic and acidic residues" evidence="1">
    <location>
        <begin position="123"/>
        <end position="133"/>
    </location>
</feature>
<feature type="region of interest" description="Disordered" evidence="1">
    <location>
        <begin position="91"/>
        <end position="137"/>
    </location>
</feature>
<keyword evidence="2" id="KW-0472">Membrane</keyword>
<accession>A0A927UCE3</accession>
<name>A0A927UCE3_9FIRM</name>
<feature type="compositionally biased region" description="Polar residues" evidence="1">
    <location>
        <begin position="91"/>
        <end position="107"/>
    </location>
</feature>
<reference evidence="3" key="1">
    <citation type="submission" date="2019-04" db="EMBL/GenBank/DDBJ databases">
        <title>Evolution of Biomass-Degrading Anaerobic Consortia Revealed by Metagenomics.</title>
        <authorList>
            <person name="Peng X."/>
        </authorList>
    </citation>
    <scope>NUCLEOTIDE SEQUENCE</scope>
    <source>
        <strain evidence="3">SIG311</strain>
    </source>
</reference>
<proteinExistence type="predicted"/>
<evidence type="ECO:0000256" key="1">
    <source>
        <dbReference type="SAM" id="MobiDB-lite"/>
    </source>
</evidence>
<keyword evidence="2" id="KW-1133">Transmembrane helix</keyword>
<keyword evidence="2" id="KW-0812">Transmembrane</keyword>
<evidence type="ECO:0000256" key="2">
    <source>
        <dbReference type="SAM" id="Phobius"/>
    </source>
</evidence>
<feature type="transmembrane region" description="Helical" evidence="2">
    <location>
        <begin position="260"/>
        <end position="283"/>
    </location>
</feature>
<dbReference type="PROSITE" id="PS51257">
    <property type="entry name" value="PROKAR_LIPOPROTEIN"/>
    <property type="match status" value="1"/>
</dbReference>
<sequence>MKILNKLMMTIVLGLIILATGVSCYCELRLSEKRAAAINAEVAVEDGGTCTVNTSDGRTITVVKNGVIQDYAFLYECGVTDAEIAQWQSASKSTVSNESTEEPNNTKSKTDGQESKQANTKESNQKAEEKKNQEPSYTAEEIAAAWVETNRVESTCTEAGHVDYSNSLTGETKSEELPLAEHKYAETERKEATCTEVGSITYTCEVCGDTYTEEVPALGHEYEWVTTKEASFFTLGEEQYVCKNCGDVSKTREISATCPIPLMGIIIGICVVLIGAVSGIVVLKKKRTIKEI</sequence>
<evidence type="ECO:0000313" key="4">
    <source>
        <dbReference type="Proteomes" id="UP000766246"/>
    </source>
</evidence>
<dbReference type="Proteomes" id="UP000766246">
    <property type="component" value="Unassembled WGS sequence"/>
</dbReference>
<organism evidence="3 4">
    <name type="scientific">Pseudobutyrivibrio ruminis</name>
    <dbReference type="NCBI Taxonomy" id="46206"/>
    <lineage>
        <taxon>Bacteria</taxon>
        <taxon>Bacillati</taxon>
        <taxon>Bacillota</taxon>
        <taxon>Clostridia</taxon>
        <taxon>Lachnospirales</taxon>
        <taxon>Lachnospiraceae</taxon>
        <taxon>Pseudobutyrivibrio</taxon>
    </lineage>
</organism>
<gene>
    <name evidence="3" type="ORF">E7272_06790</name>
</gene>
<evidence type="ECO:0008006" key="5">
    <source>
        <dbReference type="Google" id="ProtNLM"/>
    </source>
</evidence>
<protein>
    <recommendedName>
        <fullName evidence="5">Ig-like domain-containing protein</fullName>
    </recommendedName>
</protein>